<keyword evidence="10" id="KW-1185">Reference proteome</keyword>
<keyword evidence="4" id="KW-0808">Transferase</keyword>
<evidence type="ECO:0000256" key="5">
    <source>
        <dbReference type="ARBA" id="ARBA00023012"/>
    </source>
</evidence>
<dbReference type="EC" id="2.7.13.3" evidence="2"/>
<dbReference type="InterPro" id="IPR004358">
    <property type="entry name" value="Sig_transdc_His_kin-like_C"/>
</dbReference>
<dbReference type="InterPro" id="IPR036097">
    <property type="entry name" value="HisK_dim/P_sf"/>
</dbReference>
<dbReference type="Pfam" id="PF02518">
    <property type="entry name" value="HATPase_c"/>
    <property type="match status" value="1"/>
</dbReference>
<keyword evidence="5" id="KW-0902">Two-component regulatory system</keyword>
<dbReference type="PANTHER" id="PTHR43065:SF48">
    <property type="entry name" value="HISTIDINE KINASE"/>
    <property type="match status" value="1"/>
</dbReference>
<sequence length="430" mass="48747">MTKTNGTILIIDDNPTNLEVLYETLVTAKYEILVQMSGEEGIEIAIQQQPDLILLDVMMPGMDGFETCRRLQANAITQSIPIIFMTALTDSEDKIKGLSLGAVDYITKPFRQKEVLARVNIHIKLKRTTHELEQRVEERTQELSQTLHSLKQMQLQLVQNEKMSALGQLVAGVAHEINNPMGCINGNFVLMEDSVKDLFQVIDCYQKELPQPSVCLQECIEAVDLDYLRLDLPKMFESMHTAISRIKDISNSLRTFSRADNNKYVLFNIHEAINSTILILKHRLKASESRPEIEVYKDYGQLPLIECYPGQLNQVFMNIIANAIDAIDEANLQHKNYNNNQKNYIYIKTTITENQKSVLISIKDSGFGINQKIKNQIFEHLFTTKEVGKGTGLGLAIVHQIIIEKHHGSIEVNSEIGQGTEFLITIPIHQ</sequence>
<dbReference type="InterPro" id="IPR011006">
    <property type="entry name" value="CheY-like_superfamily"/>
</dbReference>
<dbReference type="CDD" id="cd19920">
    <property type="entry name" value="REC_PA4781-like"/>
    <property type="match status" value="1"/>
</dbReference>
<feature type="modified residue" description="4-aspartylphosphate" evidence="6">
    <location>
        <position position="56"/>
    </location>
</feature>
<proteinExistence type="predicted"/>
<comment type="catalytic activity">
    <reaction evidence="1">
        <text>ATP + protein L-histidine = ADP + protein N-phospho-L-histidine.</text>
        <dbReference type="EC" id="2.7.13.3"/>
    </reaction>
</comment>
<evidence type="ECO:0000256" key="2">
    <source>
        <dbReference type="ARBA" id="ARBA00012438"/>
    </source>
</evidence>
<evidence type="ECO:0000256" key="1">
    <source>
        <dbReference type="ARBA" id="ARBA00000085"/>
    </source>
</evidence>
<evidence type="ECO:0000259" key="8">
    <source>
        <dbReference type="PROSITE" id="PS50110"/>
    </source>
</evidence>
<evidence type="ECO:0000256" key="6">
    <source>
        <dbReference type="PROSITE-ProRule" id="PRU00169"/>
    </source>
</evidence>
<gene>
    <name evidence="9" type="ORF">DSM106972_020730</name>
</gene>
<reference evidence="9" key="1">
    <citation type="submission" date="2018-12" db="EMBL/GenBank/DDBJ databases">
        <authorList>
            <person name="Will S."/>
            <person name="Neumann-Schaal M."/>
            <person name="Henke P."/>
        </authorList>
    </citation>
    <scope>NUCLEOTIDE SEQUENCE</scope>
    <source>
        <strain evidence="9">PCC 7102</strain>
    </source>
</reference>
<evidence type="ECO:0000256" key="3">
    <source>
        <dbReference type="ARBA" id="ARBA00022553"/>
    </source>
</evidence>
<dbReference type="GO" id="GO:0000155">
    <property type="term" value="F:phosphorelay sensor kinase activity"/>
    <property type="evidence" value="ECO:0007669"/>
    <property type="project" value="InterPro"/>
</dbReference>
<dbReference type="OrthoDB" id="569699at2"/>
<feature type="domain" description="Histidine kinase" evidence="7">
    <location>
        <begin position="172"/>
        <end position="430"/>
    </location>
</feature>
<dbReference type="InterPro" id="IPR036890">
    <property type="entry name" value="HATPase_C_sf"/>
</dbReference>
<dbReference type="SUPFAM" id="SSF52172">
    <property type="entry name" value="CheY-like"/>
    <property type="match status" value="1"/>
</dbReference>
<dbReference type="AlphaFoldDB" id="A0A433VNU0"/>
<dbReference type="CDD" id="cd00082">
    <property type="entry name" value="HisKA"/>
    <property type="match status" value="1"/>
</dbReference>
<dbReference type="SUPFAM" id="SSF47384">
    <property type="entry name" value="Homodimeric domain of signal transducing histidine kinase"/>
    <property type="match status" value="1"/>
</dbReference>
<dbReference type="Gene3D" id="3.30.565.10">
    <property type="entry name" value="Histidine kinase-like ATPase, C-terminal domain"/>
    <property type="match status" value="1"/>
</dbReference>
<dbReference type="EMBL" id="RSCL01000004">
    <property type="protein sequence ID" value="RUT07813.1"/>
    <property type="molecule type" value="Genomic_DNA"/>
</dbReference>
<dbReference type="InterPro" id="IPR001789">
    <property type="entry name" value="Sig_transdc_resp-reg_receiver"/>
</dbReference>
<keyword evidence="4" id="KW-0418">Kinase</keyword>
<dbReference type="Gene3D" id="3.40.50.2300">
    <property type="match status" value="1"/>
</dbReference>
<organism evidence="9 10">
    <name type="scientific">Dulcicalothrix desertica PCC 7102</name>
    <dbReference type="NCBI Taxonomy" id="232991"/>
    <lineage>
        <taxon>Bacteria</taxon>
        <taxon>Bacillati</taxon>
        <taxon>Cyanobacteriota</taxon>
        <taxon>Cyanophyceae</taxon>
        <taxon>Nostocales</taxon>
        <taxon>Calotrichaceae</taxon>
        <taxon>Dulcicalothrix</taxon>
    </lineage>
</organism>
<dbReference type="SMART" id="SM00387">
    <property type="entry name" value="HATPase_c"/>
    <property type="match status" value="1"/>
</dbReference>
<reference evidence="9" key="2">
    <citation type="journal article" date="2019" name="Genome Biol. Evol.">
        <title>Day and night: Metabolic profiles and evolutionary relationships of six axenic non-marine cyanobacteria.</title>
        <authorList>
            <person name="Will S.E."/>
            <person name="Henke P."/>
            <person name="Boedeker C."/>
            <person name="Huang S."/>
            <person name="Brinkmann H."/>
            <person name="Rohde M."/>
            <person name="Jarek M."/>
            <person name="Friedl T."/>
            <person name="Seufert S."/>
            <person name="Schumacher M."/>
            <person name="Overmann J."/>
            <person name="Neumann-Schaal M."/>
            <person name="Petersen J."/>
        </authorList>
    </citation>
    <scope>NUCLEOTIDE SEQUENCE [LARGE SCALE GENOMIC DNA]</scope>
    <source>
        <strain evidence="9">PCC 7102</strain>
    </source>
</reference>
<dbReference type="PANTHER" id="PTHR43065">
    <property type="entry name" value="SENSOR HISTIDINE KINASE"/>
    <property type="match status" value="1"/>
</dbReference>
<evidence type="ECO:0000313" key="10">
    <source>
        <dbReference type="Proteomes" id="UP000271624"/>
    </source>
</evidence>
<name>A0A433VNU0_9CYAN</name>
<protein>
    <recommendedName>
        <fullName evidence="2">histidine kinase</fullName>
        <ecNumber evidence="2">2.7.13.3</ecNumber>
    </recommendedName>
</protein>
<comment type="caution">
    <text evidence="9">The sequence shown here is derived from an EMBL/GenBank/DDBJ whole genome shotgun (WGS) entry which is preliminary data.</text>
</comment>
<dbReference type="InterPro" id="IPR003594">
    <property type="entry name" value="HATPase_dom"/>
</dbReference>
<dbReference type="InterPro" id="IPR003661">
    <property type="entry name" value="HisK_dim/P_dom"/>
</dbReference>
<dbReference type="Gene3D" id="1.10.287.130">
    <property type="match status" value="1"/>
</dbReference>
<dbReference type="Pfam" id="PF00072">
    <property type="entry name" value="Response_reg"/>
    <property type="match status" value="1"/>
</dbReference>
<keyword evidence="3 6" id="KW-0597">Phosphoprotein</keyword>
<dbReference type="SMART" id="SM00448">
    <property type="entry name" value="REC"/>
    <property type="match status" value="1"/>
</dbReference>
<dbReference type="Proteomes" id="UP000271624">
    <property type="component" value="Unassembled WGS sequence"/>
</dbReference>
<dbReference type="SUPFAM" id="SSF55874">
    <property type="entry name" value="ATPase domain of HSP90 chaperone/DNA topoisomerase II/histidine kinase"/>
    <property type="match status" value="1"/>
</dbReference>
<evidence type="ECO:0000313" key="9">
    <source>
        <dbReference type="EMBL" id="RUT07813.1"/>
    </source>
</evidence>
<feature type="domain" description="Response regulatory" evidence="8">
    <location>
        <begin position="7"/>
        <end position="123"/>
    </location>
</feature>
<dbReference type="PROSITE" id="PS50109">
    <property type="entry name" value="HIS_KIN"/>
    <property type="match status" value="1"/>
</dbReference>
<dbReference type="InterPro" id="IPR005467">
    <property type="entry name" value="His_kinase_dom"/>
</dbReference>
<dbReference type="PRINTS" id="PR00344">
    <property type="entry name" value="BCTRLSENSOR"/>
</dbReference>
<evidence type="ECO:0000256" key="4">
    <source>
        <dbReference type="ARBA" id="ARBA00022777"/>
    </source>
</evidence>
<evidence type="ECO:0000259" key="7">
    <source>
        <dbReference type="PROSITE" id="PS50109"/>
    </source>
</evidence>
<dbReference type="PROSITE" id="PS50110">
    <property type="entry name" value="RESPONSE_REGULATORY"/>
    <property type="match status" value="1"/>
</dbReference>
<accession>A0A433VNU0</accession>